<sequence>MDQDMTDRAIKPFTVNVSDAEIDDLKSRIRNTRWLDDFENESWKYGMPQSYLRELADYWVTEYDWRKHEAEINSYDHFRVVIDDVPIHFIWVKAKKPSSGALILTHGWPWTFWDYKGVIPLLSDPEEGPAYDLVIPSLPGFGYSSPLCKTGLNPTTTADLWAKLMTMLGYDKFGAVGGDWGAFVTANLNHAHADRLYGAYLSLSAIPGLDFSKLTAEDYDGPGEEGWYERWTARMATAYAHSMVNSAAPQTIGYALNDSPLGLASWIVERRRLWSDWEHDFEEVLSKDVLLTGVSIYWYTQTVGTAARFYEEAHLHPFKPRHDSKTLPAPTAFGIFPRDLLLLPRKLAEQHANVARWTVMPKGGHFAPSEQPELLAADVRAFFAEQMG</sequence>
<dbReference type="Gene3D" id="3.40.50.1820">
    <property type="entry name" value="alpha/beta hydrolase"/>
    <property type="match status" value="1"/>
</dbReference>
<keyword evidence="7" id="KW-1185">Reference proteome</keyword>
<dbReference type="SUPFAM" id="SSF53474">
    <property type="entry name" value="alpha/beta-Hydrolases"/>
    <property type="match status" value="1"/>
</dbReference>
<dbReference type="PANTHER" id="PTHR21661:SF35">
    <property type="entry name" value="EPOXIDE HYDROLASE"/>
    <property type="match status" value="1"/>
</dbReference>
<dbReference type="PRINTS" id="PR00412">
    <property type="entry name" value="EPOXHYDRLASE"/>
</dbReference>
<accession>A0A7Y6EHT4</accession>
<evidence type="ECO:0000259" key="5">
    <source>
        <dbReference type="Pfam" id="PF06441"/>
    </source>
</evidence>
<name>A0A7Y6EHT4_9SPHN</name>
<proteinExistence type="inferred from homology"/>
<keyword evidence="2" id="KW-0058">Aromatic hydrocarbons catabolism</keyword>
<dbReference type="InterPro" id="IPR000639">
    <property type="entry name" value="Epox_hydrolase-like"/>
</dbReference>
<dbReference type="InterPro" id="IPR029058">
    <property type="entry name" value="AB_hydrolase_fold"/>
</dbReference>
<dbReference type="PANTHER" id="PTHR21661">
    <property type="entry name" value="EPOXIDE HYDROLASE 1-RELATED"/>
    <property type="match status" value="1"/>
</dbReference>
<evidence type="ECO:0000256" key="2">
    <source>
        <dbReference type="ARBA" id="ARBA00022797"/>
    </source>
</evidence>
<feature type="active site" description="Proton donor" evidence="4">
    <location>
        <position position="310"/>
    </location>
</feature>
<evidence type="ECO:0000256" key="3">
    <source>
        <dbReference type="ARBA" id="ARBA00022801"/>
    </source>
</evidence>
<dbReference type="InterPro" id="IPR016292">
    <property type="entry name" value="Epoxide_hydrolase"/>
</dbReference>
<feature type="active site" description="Proton acceptor" evidence="4">
    <location>
        <position position="365"/>
    </location>
</feature>
<protein>
    <submittedName>
        <fullName evidence="6">Epoxide hydrolase</fullName>
    </submittedName>
</protein>
<evidence type="ECO:0000256" key="1">
    <source>
        <dbReference type="ARBA" id="ARBA00010088"/>
    </source>
</evidence>
<dbReference type="Pfam" id="PF06441">
    <property type="entry name" value="EHN"/>
    <property type="match status" value="1"/>
</dbReference>
<dbReference type="Proteomes" id="UP000536441">
    <property type="component" value="Unassembled WGS sequence"/>
</dbReference>
<gene>
    <name evidence="6" type="ORF">HP438_12680</name>
</gene>
<dbReference type="GO" id="GO:0097176">
    <property type="term" value="P:epoxide metabolic process"/>
    <property type="evidence" value="ECO:0007669"/>
    <property type="project" value="TreeGrafter"/>
</dbReference>
<evidence type="ECO:0000313" key="7">
    <source>
        <dbReference type="Proteomes" id="UP000536441"/>
    </source>
</evidence>
<dbReference type="EMBL" id="JABMCH010000065">
    <property type="protein sequence ID" value="NUU47825.1"/>
    <property type="molecule type" value="Genomic_DNA"/>
</dbReference>
<dbReference type="AlphaFoldDB" id="A0A7Y6EHT4"/>
<comment type="caution">
    <text evidence="6">The sequence shown here is derived from an EMBL/GenBank/DDBJ whole genome shotgun (WGS) entry which is preliminary data.</text>
</comment>
<evidence type="ECO:0000313" key="6">
    <source>
        <dbReference type="EMBL" id="NUU47825.1"/>
    </source>
</evidence>
<evidence type="ECO:0000256" key="4">
    <source>
        <dbReference type="PIRSR" id="PIRSR001112-1"/>
    </source>
</evidence>
<dbReference type="InterPro" id="IPR010497">
    <property type="entry name" value="Epoxide_hydro_N"/>
</dbReference>
<dbReference type="GO" id="GO:0004301">
    <property type="term" value="F:epoxide hydrolase activity"/>
    <property type="evidence" value="ECO:0007669"/>
    <property type="project" value="TreeGrafter"/>
</dbReference>
<dbReference type="RefSeq" id="WP_175312417.1">
    <property type="nucleotide sequence ID" value="NZ_CBCRYR010000012.1"/>
</dbReference>
<reference evidence="6 7" key="1">
    <citation type="submission" date="2020-05" db="EMBL/GenBank/DDBJ databases">
        <title>Genome Sequencing of Type Strains.</title>
        <authorList>
            <person name="Lemaire J.F."/>
            <person name="Inderbitzin P."/>
            <person name="Gregorio O.A."/>
            <person name="Collins S.B."/>
            <person name="Wespe N."/>
            <person name="Knight-Connoni V."/>
        </authorList>
    </citation>
    <scope>NUCLEOTIDE SEQUENCE [LARGE SCALE GENOMIC DNA]</scope>
    <source>
        <strain evidence="6 7">DSM 100049</strain>
    </source>
</reference>
<comment type="similarity">
    <text evidence="1">Belongs to the peptidase S33 family.</text>
</comment>
<organism evidence="6 7">
    <name type="scientific">Sphingomonas zeae</name>
    <dbReference type="NCBI Taxonomy" id="1646122"/>
    <lineage>
        <taxon>Bacteria</taxon>
        <taxon>Pseudomonadati</taxon>
        <taxon>Pseudomonadota</taxon>
        <taxon>Alphaproteobacteria</taxon>
        <taxon>Sphingomonadales</taxon>
        <taxon>Sphingomonadaceae</taxon>
        <taxon>Sphingomonas</taxon>
    </lineage>
</organism>
<dbReference type="PIRSF" id="PIRSF001112">
    <property type="entry name" value="Epoxide_hydrolase"/>
    <property type="match status" value="1"/>
</dbReference>
<feature type="domain" description="Epoxide hydrolase N-terminal" evidence="5">
    <location>
        <begin position="10"/>
        <end position="114"/>
    </location>
</feature>
<keyword evidence="3 6" id="KW-0378">Hydrolase</keyword>
<feature type="active site" description="Nucleophile" evidence="4">
    <location>
        <position position="179"/>
    </location>
</feature>